<dbReference type="InterPro" id="IPR006439">
    <property type="entry name" value="HAD-SF_hydro_IA"/>
</dbReference>
<dbReference type="GO" id="GO:0005829">
    <property type="term" value="C:cytosol"/>
    <property type="evidence" value="ECO:0007669"/>
    <property type="project" value="TreeGrafter"/>
</dbReference>
<dbReference type="InterPro" id="IPR023198">
    <property type="entry name" value="PGP-like_dom2"/>
</dbReference>
<dbReference type="SUPFAM" id="SSF56784">
    <property type="entry name" value="HAD-like"/>
    <property type="match status" value="1"/>
</dbReference>
<dbReference type="PANTHER" id="PTHR43434">
    <property type="entry name" value="PHOSPHOGLYCOLATE PHOSPHATASE"/>
    <property type="match status" value="1"/>
</dbReference>
<dbReference type="PANTHER" id="PTHR43434:SF25">
    <property type="entry name" value="PHOSPHOGLYCOLATE PHOSPHATASE"/>
    <property type="match status" value="1"/>
</dbReference>
<gene>
    <name evidence="1" type="ORF">BW733_09600</name>
</gene>
<evidence type="ECO:0000313" key="1">
    <source>
        <dbReference type="EMBL" id="AQP51043.1"/>
    </source>
</evidence>
<accession>A0A1Q2CY87</accession>
<dbReference type="EMBL" id="CP019607">
    <property type="protein sequence ID" value="AQP51043.1"/>
    <property type="molecule type" value="Genomic_DNA"/>
</dbReference>
<evidence type="ECO:0008006" key="3">
    <source>
        <dbReference type="Google" id="ProtNLM"/>
    </source>
</evidence>
<dbReference type="Gene3D" id="1.10.150.240">
    <property type="entry name" value="Putative phosphatase, domain 2"/>
    <property type="match status" value="1"/>
</dbReference>
<dbReference type="AlphaFoldDB" id="A0A1Q2CY87"/>
<evidence type="ECO:0000313" key="2">
    <source>
        <dbReference type="Proteomes" id="UP000188235"/>
    </source>
</evidence>
<dbReference type="GO" id="GO:0006281">
    <property type="term" value="P:DNA repair"/>
    <property type="evidence" value="ECO:0007669"/>
    <property type="project" value="TreeGrafter"/>
</dbReference>
<dbReference type="KEGG" id="tfa:BW733_09600"/>
<dbReference type="Gene3D" id="3.40.50.1000">
    <property type="entry name" value="HAD superfamily/HAD-like"/>
    <property type="match status" value="1"/>
</dbReference>
<protein>
    <recommendedName>
        <fullName evidence="3">Haloacid dehalogenase</fullName>
    </recommendedName>
</protein>
<sequence length="212" mass="22333">MLRHVFWDLGGTLVDTYPALDAALAGVVRSHGGSIDETEVAKLTRKSTGHAIEELSSRFDIPAEEFEAANEALKVEWSSDPAPAMEGAAALIEAVRAAGGKNLVVTHRDRFSAVNLLDGLGLVVDDLISTADGFPRKPDPAMYTELLERQGLDPAECLAVGDRPIDAEAAQAAGITAATLESSAAPVDDAAEHSVEKLEDLRPLLGLEPAEV</sequence>
<dbReference type="Proteomes" id="UP000188235">
    <property type="component" value="Chromosome"/>
</dbReference>
<dbReference type="NCBIfam" id="TIGR01509">
    <property type="entry name" value="HAD-SF-IA-v3"/>
    <property type="match status" value="1"/>
</dbReference>
<dbReference type="InterPro" id="IPR050155">
    <property type="entry name" value="HAD-like_hydrolase_sf"/>
</dbReference>
<dbReference type="SFLD" id="SFLDG01129">
    <property type="entry name" value="C1.5:_HAD__Beta-PGM__Phosphata"/>
    <property type="match status" value="1"/>
</dbReference>
<dbReference type="NCBIfam" id="TIGR01549">
    <property type="entry name" value="HAD-SF-IA-v1"/>
    <property type="match status" value="1"/>
</dbReference>
<keyword evidence="2" id="KW-1185">Reference proteome</keyword>
<reference evidence="1 2" key="1">
    <citation type="journal article" date="2008" name="Int. J. Syst. Evol. Microbiol.">
        <title>Tessaracoccus flavescens sp. nov., isolated from marine sediment.</title>
        <authorList>
            <person name="Lee D.W."/>
            <person name="Lee S.D."/>
        </authorList>
    </citation>
    <scope>NUCLEOTIDE SEQUENCE [LARGE SCALE GENOMIC DNA]</scope>
    <source>
        <strain evidence="1 2">SST-39T</strain>
    </source>
</reference>
<proteinExistence type="predicted"/>
<dbReference type="STRING" id="399497.BW733_09600"/>
<dbReference type="InterPro" id="IPR036412">
    <property type="entry name" value="HAD-like_sf"/>
</dbReference>
<organism evidence="1 2">
    <name type="scientific">Tessaracoccus flavescens</name>
    <dbReference type="NCBI Taxonomy" id="399497"/>
    <lineage>
        <taxon>Bacteria</taxon>
        <taxon>Bacillati</taxon>
        <taxon>Actinomycetota</taxon>
        <taxon>Actinomycetes</taxon>
        <taxon>Propionibacteriales</taxon>
        <taxon>Propionibacteriaceae</taxon>
        <taxon>Tessaracoccus</taxon>
    </lineage>
</organism>
<dbReference type="SFLD" id="SFLDS00003">
    <property type="entry name" value="Haloacid_Dehalogenase"/>
    <property type="match status" value="1"/>
</dbReference>
<dbReference type="OrthoDB" id="9807630at2"/>
<dbReference type="InterPro" id="IPR023214">
    <property type="entry name" value="HAD_sf"/>
</dbReference>
<dbReference type="Pfam" id="PF00702">
    <property type="entry name" value="Hydrolase"/>
    <property type="match status" value="1"/>
</dbReference>
<name>A0A1Q2CY87_9ACTN</name>
<dbReference type="RefSeq" id="WP_077349978.1">
    <property type="nucleotide sequence ID" value="NZ_CP019607.1"/>
</dbReference>
<dbReference type="GO" id="GO:0008967">
    <property type="term" value="F:phosphoglycolate phosphatase activity"/>
    <property type="evidence" value="ECO:0007669"/>
    <property type="project" value="TreeGrafter"/>
</dbReference>